<proteinExistence type="predicted"/>
<feature type="domain" description="DUF5658" evidence="2">
    <location>
        <begin position="2"/>
        <end position="80"/>
    </location>
</feature>
<keyword evidence="1" id="KW-0812">Transmembrane</keyword>
<name>A0A8S5PGX4_9CAUD</name>
<reference evidence="3" key="1">
    <citation type="journal article" date="2021" name="Proc. Natl. Acad. Sci. U.S.A.">
        <title>A Catalog of Tens of Thousands of Viruses from Human Metagenomes Reveals Hidden Associations with Chronic Diseases.</title>
        <authorList>
            <person name="Tisza M.J."/>
            <person name="Buck C.B."/>
        </authorList>
    </citation>
    <scope>NUCLEOTIDE SEQUENCE</scope>
    <source>
        <strain evidence="3">CtwDU14</strain>
    </source>
</reference>
<dbReference type="InterPro" id="IPR043717">
    <property type="entry name" value="DUF5658"/>
</dbReference>
<dbReference type="Pfam" id="PF18902">
    <property type="entry name" value="DUF5658"/>
    <property type="match status" value="1"/>
</dbReference>
<accession>A0A8S5PGX4</accession>
<dbReference type="EMBL" id="BK015421">
    <property type="protein sequence ID" value="DAE05920.1"/>
    <property type="molecule type" value="Genomic_DNA"/>
</dbReference>
<evidence type="ECO:0000313" key="3">
    <source>
        <dbReference type="EMBL" id="DAE05920.1"/>
    </source>
</evidence>
<keyword evidence="1" id="KW-1133">Transmembrane helix</keyword>
<feature type="transmembrane region" description="Helical" evidence="1">
    <location>
        <begin position="28"/>
        <end position="50"/>
    </location>
</feature>
<protein>
    <recommendedName>
        <fullName evidence="2">DUF5658 domain-containing protein</fullName>
    </recommendedName>
</protein>
<feature type="transmembrane region" description="Helical" evidence="1">
    <location>
        <begin position="62"/>
        <end position="83"/>
    </location>
</feature>
<keyword evidence="1" id="KW-0472">Membrane</keyword>
<evidence type="ECO:0000256" key="1">
    <source>
        <dbReference type="SAM" id="Phobius"/>
    </source>
</evidence>
<sequence>MILYALNLFDLACTLYVLSMGAVEMNPMMSSVPVMVVYKLAVVGLLLAWLSRRREKLARAGLRLCTAVYAALALYHLICLFWIGGITWLR</sequence>
<evidence type="ECO:0000259" key="2">
    <source>
        <dbReference type="Pfam" id="PF18902"/>
    </source>
</evidence>
<organism evidence="3">
    <name type="scientific">Siphoviridae sp. ctwDU14</name>
    <dbReference type="NCBI Taxonomy" id="2825726"/>
    <lineage>
        <taxon>Viruses</taxon>
        <taxon>Duplodnaviria</taxon>
        <taxon>Heunggongvirae</taxon>
        <taxon>Uroviricota</taxon>
        <taxon>Caudoviricetes</taxon>
    </lineage>
</organism>